<name>A0A9D9DSU4_9BACT</name>
<protein>
    <recommendedName>
        <fullName evidence="9 10">Lon protease</fullName>
        <ecNumber evidence="9 10">3.4.21.53</ecNumber>
    </recommendedName>
    <alternativeName>
        <fullName evidence="9">ATP-dependent protease La</fullName>
    </alternativeName>
</protein>
<dbReference type="InterPro" id="IPR003959">
    <property type="entry name" value="ATPase_AAA_core"/>
</dbReference>
<dbReference type="PRINTS" id="PR00830">
    <property type="entry name" value="ENDOLAPTASE"/>
</dbReference>
<evidence type="ECO:0000313" key="18">
    <source>
        <dbReference type="Proteomes" id="UP000823612"/>
    </source>
</evidence>
<dbReference type="SUPFAM" id="SSF88697">
    <property type="entry name" value="PUA domain-like"/>
    <property type="match status" value="1"/>
</dbReference>
<dbReference type="Pfam" id="PF05362">
    <property type="entry name" value="Lon_C"/>
    <property type="match status" value="1"/>
</dbReference>
<keyword evidence="8 9" id="KW-0346">Stress response</keyword>
<dbReference type="PANTHER" id="PTHR10046">
    <property type="entry name" value="ATP DEPENDENT LON PROTEASE FAMILY MEMBER"/>
    <property type="match status" value="1"/>
</dbReference>
<evidence type="ECO:0000313" key="17">
    <source>
        <dbReference type="EMBL" id="MBO8432043.1"/>
    </source>
</evidence>
<evidence type="ECO:0000256" key="11">
    <source>
        <dbReference type="PIRSR" id="PIRSR001174-1"/>
    </source>
</evidence>
<dbReference type="Proteomes" id="UP000823612">
    <property type="component" value="Unassembled WGS sequence"/>
</dbReference>
<dbReference type="Gene3D" id="2.30.130.40">
    <property type="entry name" value="LON domain-like"/>
    <property type="match status" value="1"/>
</dbReference>
<organism evidence="17 18">
    <name type="scientific">Candidatus Pullibacteroides excrementavium</name>
    <dbReference type="NCBI Taxonomy" id="2840905"/>
    <lineage>
        <taxon>Bacteria</taxon>
        <taxon>Pseudomonadati</taxon>
        <taxon>Bacteroidota</taxon>
        <taxon>Bacteroidia</taxon>
        <taxon>Bacteroidales</taxon>
        <taxon>Candidatus Pullibacteroides</taxon>
    </lineage>
</organism>
<feature type="binding site" evidence="9 12">
    <location>
        <begin position="389"/>
        <end position="396"/>
    </location>
    <ligand>
        <name>ATP</name>
        <dbReference type="ChEBI" id="CHEBI:30616"/>
    </ligand>
</feature>
<evidence type="ECO:0000256" key="7">
    <source>
        <dbReference type="ARBA" id="ARBA00022840"/>
    </source>
</evidence>
<keyword evidence="4 9" id="KW-0547">Nucleotide-binding</keyword>
<dbReference type="InterPro" id="IPR027417">
    <property type="entry name" value="P-loop_NTPase"/>
</dbReference>
<dbReference type="HAMAP" id="MF_01973">
    <property type="entry name" value="lon_bact"/>
    <property type="match status" value="1"/>
</dbReference>
<evidence type="ECO:0000256" key="14">
    <source>
        <dbReference type="RuleBase" id="RU000591"/>
    </source>
</evidence>
<dbReference type="InterPro" id="IPR020568">
    <property type="entry name" value="Ribosomal_Su5_D2-typ_SF"/>
</dbReference>
<evidence type="ECO:0000256" key="10">
    <source>
        <dbReference type="PIRNR" id="PIRNR001174"/>
    </source>
</evidence>
<comment type="subunit">
    <text evidence="9 10">Homohexamer. Organized in a ring with a central cavity.</text>
</comment>
<keyword evidence="5 9" id="KW-0378">Hydrolase</keyword>
<comment type="similarity">
    <text evidence="9 10 13 14">Belongs to the peptidase S16 family.</text>
</comment>
<dbReference type="InterPro" id="IPR027065">
    <property type="entry name" value="Lon_Prtase"/>
</dbReference>
<evidence type="ECO:0000256" key="2">
    <source>
        <dbReference type="ARBA" id="ARBA00022490"/>
    </source>
</evidence>
<evidence type="ECO:0000256" key="6">
    <source>
        <dbReference type="ARBA" id="ARBA00022825"/>
    </source>
</evidence>
<evidence type="ECO:0000256" key="13">
    <source>
        <dbReference type="PROSITE-ProRule" id="PRU01122"/>
    </source>
</evidence>
<keyword evidence="6 9" id="KW-0720">Serine protease</keyword>
<keyword evidence="3 9" id="KW-0645">Protease</keyword>
<dbReference type="InterPro" id="IPR008269">
    <property type="entry name" value="Lon_proteolytic"/>
</dbReference>
<dbReference type="PROSITE" id="PS01046">
    <property type="entry name" value="LON_SER"/>
    <property type="match status" value="1"/>
</dbReference>
<dbReference type="Pfam" id="PF22667">
    <property type="entry name" value="Lon_lid"/>
    <property type="match status" value="1"/>
</dbReference>
<dbReference type="InterPro" id="IPR015947">
    <property type="entry name" value="PUA-like_sf"/>
</dbReference>
<feature type="domain" description="Lon N-terminal" evidence="16">
    <location>
        <begin position="44"/>
        <end position="239"/>
    </location>
</feature>
<dbReference type="GO" id="GO:0006515">
    <property type="term" value="P:protein quality control for misfolded or incompletely synthesized proteins"/>
    <property type="evidence" value="ECO:0007669"/>
    <property type="project" value="UniProtKB-UniRule"/>
</dbReference>
<evidence type="ECO:0000256" key="9">
    <source>
        <dbReference type="HAMAP-Rule" id="MF_01973"/>
    </source>
</evidence>
<dbReference type="SUPFAM" id="SSF52540">
    <property type="entry name" value="P-loop containing nucleoside triphosphate hydrolases"/>
    <property type="match status" value="1"/>
</dbReference>
<dbReference type="Gene3D" id="1.20.58.1480">
    <property type="match status" value="1"/>
</dbReference>
<dbReference type="Pfam" id="PF02190">
    <property type="entry name" value="LON_substr_bdg"/>
    <property type="match status" value="1"/>
</dbReference>
<dbReference type="SMART" id="SM00382">
    <property type="entry name" value="AAA"/>
    <property type="match status" value="1"/>
</dbReference>
<proteinExistence type="evidence at transcript level"/>
<comment type="subcellular location">
    <subcellularLocation>
        <location evidence="1 9 10">Cytoplasm</location>
    </subcellularLocation>
</comment>
<feature type="active site" evidence="9 11">
    <location>
        <position position="717"/>
    </location>
</feature>
<evidence type="ECO:0000256" key="3">
    <source>
        <dbReference type="ARBA" id="ARBA00022670"/>
    </source>
</evidence>
<evidence type="ECO:0000256" key="5">
    <source>
        <dbReference type="ARBA" id="ARBA00022801"/>
    </source>
</evidence>
<comment type="caution">
    <text evidence="17">The sequence shown here is derived from an EMBL/GenBank/DDBJ whole genome shotgun (WGS) entry which is preliminary data.</text>
</comment>
<comment type="catalytic activity">
    <reaction evidence="9 10 13">
        <text>Hydrolysis of proteins in presence of ATP.</text>
        <dbReference type="EC" id="3.4.21.53"/>
    </reaction>
</comment>
<evidence type="ECO:0000259" key="15">
    <source>
        <dbReference type="PROSITE" id="PS51786"/>
    </source>
</evidence>
<gene>
    <name evidence="9 17" type="primary">lon</name>
    <name evidence="17" type="ORF">IAB08_01955</name>
</gene>
<feature type="active site" evidence="9 11">
    <location>
        <position position="760"/>
    </location>
</feature>
<reference evidence="17" key="1">
    <citation type="submission" date="2020-10" db="EMBL/GenBank/DDBJ databases">
        <authorList>
            <person name="Gilroy R."/>
        </authorList>
    </citation>
    <scope>NUCLEOTIDE SEQUENCE</scope>
    <source>
        <strain evidence="17">2889</strain>
    </source>
</reference>
<accession>A0A9D9DSU4</accession>
<dbReference type="InterPro" id="IPR014721">
    <property type="entry name" value="Ribsml_uS5_D2-typ_fold_subgr"/>
</dbReference>
<dbReference type="InterPro" id="IPR046336">
    <property type="entry name" value="Lon_prtase_N_sf"/>
</dbReference>
<dbReference type="CDD" id="cd19500">
    <property type="entry name" value="RecA-like_Lon"/>
    <property type="match status" value="1"/>
</dbReference>
<dbReference type="Pfam" id="PF00004">
    <property type="entry name" value="AAA"/>
    <property type="match status" value="1"/>
</dbReference>
<dbReference type="InterPro" id="IPR008268">
    <property type="entry name" value="Peptidase_S16_AS"/>
</dbReference>
<evidence type="ECO:0000256" key="1">
    <source>
        <dbReference type="ARBA" id="ARBA00004496"/>
    </source>
</evidence>
<dbReference type="PIRSF" id="PIRSF001174">
    <property type="entry name" value="Lon_proteas"/>
    <property type="match status" value="1"/>
</dbReference>
<dbReference type="InterPro" id="IPR054594">
    <property type="entry name" value="Lon_lid"/>
</dbReference>
<dbReference type="NCBIfam" id="TIGR00763">
    <property type="entry name" value="lon"/>
    <property type="match status" value="1"/>
</dbReference>
<dbReference type="InterPro" id="IPR003593">
    <property type="entry name" value="AAA+_ATPase"/>
</dbReference>
<keyword evidence="2 9" id="KW-0963">Cytoplasm</keyword>
<evidence type="ECO:0000256" key="12">
    <source>
        <dbReference type="PIRSR" id="PIRSR001174-2"/>
    </source>
</evidence>
<evidence type="ECO:0000256" key="8">
    <source>
        <dbReference type="ARBA" id="ARBA00023016"/>
    </source>
</evidence>
<dbReference type="AlphaFoldDB" id="A0A9D9DSU4"/>
<dbReference type="Gene3D" id="1.10.8.60">
    <property type="match status" value="1"/>
</dbReference>
<dbReference type="Gene3D" id="3.30.230.10">
    <property type="match status" value="1"/>
</dbReference>
<comment type="function">
    <text evidence="9">ATP-dependent serine protease that mediates the selective degradation of mutant and abnormal proteins as well as certain short-lived regulatory proteins. Required for cellular homeostasis and for survival from DNA damage and developmental changes induced by stress. Degrades polypeptides processively to yield small peptide fragments that are 5 to 10 amino acids long. Binds to DNA in a double-stranded, site-specific manner.</text>
</comment>
<dbReference type="EC" id="3.4.21.53" evidence="9 10"/>
<sequence>MAKKTNIDDFLAGFSSLDGEAEFIPLIGKDEEAHLQNSVIPDELPVLPVRNNVLFPGAVLPILLTREKAVLLVKEANKNKKLIGVLAQQSESKDDPKPDELYSVGTMAHILKTLKMPDGSMMAIIQGIRRFKVKGFTTEDPYIRAQVEAYDDLDGQKDASARKAMVGAIRDLYAQVVRLSGKMAQESLFAVQNIDSADFLIYFIAAASEMDLSEKQGLLEKRQLEDRALAVMASLNRSKQMLELRRNIENKVEADISKQQKEYFLTQQLKTIQEELGGSGEQEVQELIDKSKKKNWGEEIQAHFDKEVKKLQRTHSMSPEYSIQFNYLNTLVDLPWNEYTQDKYDLARAKKVLDKDHFGLEKVKDRILSYLAVLKLRGDMKAPILCLVGPPGVGKTSLGRSIAAAMGRKYVRMSLGGLHDESEVRGHRKTYIGAMPGRIIQGIKKAGSSNPVFMLDEIDKISGATVNGDPSAAMLEILDPEQNNTFHDNYLEVDYDLSHILFIATANSVSSIHPALLDRMEVIEVPSYVQDEKVEIASRHLVPRQLKEHGMKAKDLSLSKEMLYYLIGEYTREAGVRQLEKDIAGIVRERAKCLVSEDKEIQGKGKRVTKAFIQESLGVPPYTESERLKSDMVGVVTGLAWTRVGGDVLFIETALSPGKGELSMTGNLGNVMQESATVALAYIKAHAKDLGIAGKKVEGSCVHVHVPEGATPKDGPSAGLALFTAMVSAFTGYPVQCGLAMTGEIALRGQVLPIGGVREKILAAKRAGIGQVVLPKENRPQLEEIPSMYTEGLKVAYVDSVEDVLPLALKGYKMPLKGNKAAASGFKIERKKRC</sequence>
<reference evidence="17" key="2">
    <citation type="journal article" date="2021" name="PeerJ">
        <title>Extensive microbial diversity within the chicken gut microbiome revealed by metagenomics and culture.</title>
        <authorList>
            <person name="Gilroy R."/>
            <person name="Ravi A."/>
            <person name="Getino M."/>
            <person name="Pursley I."/>
            <person name="Horton D.L."/>
            <person name="Alikhan N.F."/>
            <person name="Baker D."/>
            <person name="Gharbi K."/>
            <person name="Hall N."/>
            <person name="Watson M."/>
            <person name="Adriaenssens E.M."/>
            <person name="Foster-Nyarko E."/>
            <person name="Jarju S."/>
            <person name="Secka A."/>
            <person name="Antonio M."/>
            <person name="Oren A."/>
            <person name="Chaudhuri R.R."/>
            <person name="La Ragione R."/>
            <person name="Hildebrand F."/>
            <person name="Pallen M.J."/>
        </authorList>
    </citation>
    <scope>NUCLEOTIDE SEQUENCE</scope>
    <source>
        <strain evidence="17">2889</strain>
    </source>
</reference>
<dbReference type="GO" id="GO:0016887">
    <property type="term" value="F:ATP hydrolysis activity"/>
    <property type="evidence" value="ECO:0007669"/>
    <property type="project" value="UniProtKB-UniRule"/>
</dbReference>
<evidence type="ECO:0000259" key="16">
    <source>
        <dbReference type="PROSITE" id="PS51787"/>
    </source>
</evidence>
<dbReference type="InterPro" id="IPR027543">
    <property type="entry name" value="Lon_bac"/>
</dbReference>
<evidence type="ECO:0000256" key="4">
    <source>
        <dbReference type="ARBA" id="ARBA00022741"/>
    </source>
</evidence>
<dbReference type="FunFam" id="3.40.50.300:FF:000382">
    <property type="entry name" value="Lon protease homolog 2, peroxisomal"/>
    <property type="match status" value="1"/>
</dbReference>
<dbReference type="GO" id="GO:0005524">
    <property type="term" value="F:ATP binding"/>
    <property type="evidence" value="ECO:0007669"/>
    <property type="project" value="UniProtKB-UniRule"/>
</dbReference>
<dbReference type="GO" id="GO:0043565">
    <property type="term" value="F:sequence-specific DNA binding"/>
    <property type="evidence" value="ECO:0007669"/>
    <property type="project" value="UniProtKB-UniRule"/>
</dbReference>
<dbReference type="GO" id="GO:0034605">
    <property type="term" value="P:cellular response to heat"/>
    <property type="evidence" value="ECO:0007669"/>
    <property type="project" value="UniProtKB-UniRule"/>
</dbReference>
<dbReference type="SMART" id="SM00464">
    <property type="entry name" value="LON"/>
    <property type="match status" value="1"/>
</dbReference>
<dbReference type="InterPro" id="IPR004815">
    <property type="entry name" value="Lon_bac/euk-typ"/>
</dbReference>
<dbReference type="SUPFAM" id="SSF54211">
    <property type="entry name" value="Ribosomal protein S5 domain 2-like"/>
    <property type="match status" value="1"/>
</dbReference>
<dbReference type="GO" id="GO:0005737">
    <property type="term" value="C:cytoplasm"/>
    <property type="evidence" value="ECO:0007669"/>
    <property type="project" value="UniProtKB-SubCell"/>
</dbReference>
<dbReference type="EMBL" id="JADIMZ010000028">
    <property type="protein sequence ID" value="MBO8432043.1"/>
    <property type="molecule type" value="Genomic_DNA"/>
</dbReference>
<dbReference type="Gene3D" id="3.40.50.300">
    <property type="entry name" value="P-loop containing nucleotide triphosphate hydrolases"/>
    <property type="match status" value="1"/>
</dbReference>
<keyword evidence="7 9" id="KW-0067">ATP-binding</keyword>
<dbReference type="GO" id="GO:0004252">
    <property type="term" value="F:serine-type endopeptidase activity"/>
    <property type="evidence" value="ECO:0007669"/>
    <property type="project" value="UniProtKB-UniRule"/>
</dbReference>
<dbReference type="GO" id="GO:0004176">
    <property type="term" value="F:ATP-dependent peptidase activity"/>
    <property type="evidence" value="ECO:0007669"/>
    <property type="project" value="UniProtKB-UniRule"/>
</dbReference>
<dbReference type="PROSITE" id="PS51786">
    <property type="entry name" value="LON_PROTEOLYTIC"/>
    <property type="match status" value="1"/>
</dbReference>
<dbReference type="Gene3D" id="1.20.5.5270">
    <property type="match status" value="1"/>
</dbReference>
<feature type="domain" description="Lon proteolytic" evidence="15">
    <location>
        <begin position="630"/>
        <end position="811"/>
    </location>
</feature>
<dbReference type="PROSITE" id="PS51787">
    <property type="entry name" value="LON_N"/>
    <property type="match status" value="1"/>
</dbReference>
<dbReference type="InterPro" id="IPR003111">
    <property type="entry name" value="Lon_prtase_N"/>
</dbReference>
<comment type="induction">
    <text evidence="9">By heat shock.</text>
</comment>